<proteinExistence type="predicted"/>
<dbReference type="Proteomes" id="UP001372338">
    <property type="component" value="Unassembled WGS sequence"/>
</dbReference>
<name>A0AAN9II09_CROPI</name>
<dbReference type="EMBL" id="JAYWIO010000002">
    <property type="protein sequence ID" value="KAK7281573.1"/>
    <property type="molecule type" value="Genomic_DNA"/>
</dbReference>
<evidence type="ECO:0000313" key="3">
    <source>
        <dbReference type="Proteomes" id="UP001372338"/>
    </source>
</evidence>
<evidence type="ECO:0000313" key="2">
    <source>
        <dbReference type="EMBL" id="KAK7281573.1"/>
    </source>
</evidence>
<reference evidence="2 3" key="1">
    <citation type="submission" date="2024-01" db="EMBL/GenBank/DDBJ databases">
        <title>The genomes of 5 underutilized Papilionoideae crops provide insights into root nodulation and disease resistanc.</title>
        <authorList>
            <person name="Yuan L."/>
        </authorList>
    </citation>
    <scope>NUCLEOTIDE SEQUENCE [LARGE SCALE GENOMIC DNA]</scope>
    <source>
        <strain evidence="2">ZHUSHIDOU_FW_LH</strain>
        <tissue evidence="2">Leaf</tissue>
    </source>
</reference>
<evidence type="ECO:0000256" key="1">
    <source>
        <dbReference type="SAM" id="MobiDB-lite"/>
    </source>
</evidence>
<dbReference type="AlphaFoldDB" id="A0AAN9II09"/>
<feature type="compositionally biased region" description="Polar residues" evidence="1">
    <location>
        <begin position="149"/>
        <end position="161"/>
    </location>
</feature>
<accession>A0AAN9II09</accession>
<protein>
    <submittedName>
        <fullName evidence="2">Uncharacterized protein</fullName>
    </submittedName>
</protein>
<gene>
    <name evidence="2" type="ORF">RIF29_09685</name>
</gene>
<comment type="caution">
    <text evidence="2">The sequence shown here is derived from an EMBL/GenBank/DDBJ whole genome shotgun (WGS) entry which is preliminary data.</text>
</comment>
<sequence>MGDVDMQTEGNTMSKPQIQEMVIVCSANAEGNQSGGSRFVSLNEEEGVNDNDGDAIIEQAASSRNFIDSFTTHMVYPEKEAIELAHKKNISLNTRGLNPKPPDDKTSSMDICKDTTTLYVAAKKTVSNQDGDVDRIVNGAPPWEPLSPTRAQPPQLSPKIVSNKTYKPKKENEVGRGWPPCELSCPSPLTPLSTATVPHYAHEDDTPKIILSKSVLFGRFNDVKDKLKIGEIIFESDILLKKKMVIAGLESWEKEENGSHFLDATFSSDQCEQKTANIPQYEVAYSIGLVYFSTYLWAHSQANNFGLSKFWNPHL</sequence>
<feature type="region of interest" description="Disordered" evidence="1">
    <location>
        <begin position="142"/>
        <end position="161"/>
    </location>
</feature>
<keyword evidence="3" id="KW-1185">Reference proteome</keyword>
<organism evidence="2 3">
    <name type="scientific">Crotalaria pallida</name>
    <name type="common">Smooth rattlebox</name>
    <name type="synonym">Crotalaria striata</name>
    <dbReference type="NCBI Taxonomy" id="3830"/>
    <lineage>
        <taxon>Eukaryota</taxon>
        <taxon>Viridiplantae</taxon>
        <taxon>Streptophyta</taxon>
        <taxon>Embryophyta</taxon>
        <taxon>Tracheophyta</taxon>
        <taxon>Spermatophyta</taxon>
        <taxon>Magnoliopsida</taxon>
        <taxon>eudicotyledons</taxon>
        <taxon>Gunneridae</taxon>
        <taxon>Pentapetalae</taxon>
        <taxon>rosids</taxon>
        <taxon>fabids</taxon>
        <taxon>Fabales</taxon>
        <taxon>Fabaceae</taxon>
        <taxon>Papilionoideae</taxon>
        <taxon>50 kb inversion clade</taxon>
        <taxon>genistoids sensu lato</taxon>
        <taxon>core genistoids</taxon>
        <taxon>Crotalarieae</taxon>
        <taxon>Crotalaria</taxon>
    </lineage>
</organism>